<keyword evidence="2" id="KW-0255">Endonuclease</keyword>
<reference evidence="3" key="1">
    <citation type="journal article" date="2019" name="Int. J. Syst. Evol. Microbiol.">
        <title>The Global Catalogue of Microorganisms (GCM) 10K type strain sequencing project: providing services to taxonomists for standard genome sequencing and annotation.</title>
        <authorList>
            <consortium name="The Broad Institute Genomics Platform"/>
            <consortium name="The Broad Institute Genome Sequencing Center for Infectious Disease"/>
            <person name="Wu L."/>
            <person name="Ma J."/>
        </authorList>
    </citation>
    <scope>NUCLEOTIDE SEQUENCE [LARGE SCALE GENOMIC DNA]</scope>
    <source>
        <strain evidence="3">CGMCC 1.13574</strain>
    </source>
</reference>
<organism evidence="2 3">
    <name type="scientific">Tumebacillus lipolyticus</name>
    <dbReference type="NCBI Taxonomy" id="1280370"/>
    <lineage>
        <taxon>Bacteria</taxon>
        <taxon>Bacillati</taxon>
        <taxon>Bacillota</taxon>
        <taxon>Bacilli</taxon>
        <taxon>Bacillales</taxon>
        <taxon>Alicyclobacillaceae</taxon>
        <taxon>Tumebacillus</taxon>
    </lineage>
</organism>
<dbReference type="Pfam" id="PF01844">
    <property type="entry name" value="HNH"/>
    <property type="match status" value="1"/>
</dbReference>
<dbReference type="InterPro" id="IPR003615">
    <property type="entry name" value="HNH_nuc"/>
</dbReference>
<dbReference type="CDD" id="cd00085">
    <property type="entry name" value="HNHc"/>
    <property type="match status" value="1"/>
</dbReference>
<evidence type="ECO:0000313" key="3">
    <source>
        <dbReference type="Proteomes" id="UP001597343"/>
    </source>
</evidence>
<keyword evidence="2" id="KW-0378">Hydrolase</keyword>
<dbReference type="GO" id="GO:0004519">
    <property type="term" value="F:endonuclease activity"/>
    <property type="evidence" value="ECO:0007669"/>
    <property type="project" value="UniProtKB-KW"/>
</dbReference>
<protein>
    <submittedName>
        <fullName evidence="2">HNH endonuclease</fullName>
    </submittedName>
</protein>
<name>A0ABW4ZS20_9BACL</name>
<proteinExistence type="predicted"/>
<dbReference type="Proteomes" id="UP001597343">
    <property type="component" value="Unassembled WGS sequence"/>
</dbReference>
<dbReference type="RefSeq" id="WP_386043233.1">
    <property type="nucleotide sequence ID" value="NZ_JBHUIO010000002.1"/>
</dbReference>
<comment type="caution">
    <text evidence="2">The sequence shown here is derived from an EMBL/GenBank/DDBJ whole genome shotgun (WGS) entry which is preliminary data.</text>
</comment>
<dbReference type="InterPro" id="IPR002711">
    <property type="entry name" value="HNH"/>
</dbReference>
<dbReference type="EMBL" id="JBHUIO010000002">
    <property type="protein sequence ID" value="MFD2168483.1"/>
    <property type="molecule type" value="Genomic_DNA"/>
</dbReference>
<dbReference type="SMART" id="SM00507">
    <property type="entry name" value="HNHc"/>
    <property type="match status" value="1"/>
</dbReference>
<dbReference type="Gene3D" id="1.10.30.50">
    <property type="match status" value="1"/>
</dbReference>
<accession>A0ABW4ZS20</accession>
<evidence type="ECO:0000313" key="2">
    <source>
        <dbReference type="EMBL" id="MFD2168483.1"/>
    </source>
</evidence>
<evidence type="ECO:0000259" key="1">
    <source>
        <dbReference type="SMART" id="SM00507"/>
    </source>
</evidence>
<gene>
    <name evidence="2" type="ORF">ACFSOY_00430</name>
</gene>
<keyword evidence="2" id="KW-0540">Nuclease</keyword>
<sequence length="222" mass="25859">MKSNSASPWQRDELILALDLYFRHHPSTLHKDHREIIGLSRLLNELPIHKERGEKFRNPAGVFKTVWTFDIYDPNGTGKGFSHPSKLSEIVWNEYANDPANLQLVARRIIKGLDSDQFDSAINNDEEIEFPEGKILFRMHKYRERSSKVVQQAKQEALENGRLHCEVCGFDFVKVYGELGEGYIECHHTLPISEYEEDQKTKVEDLSLVCSNCHRMLHRRRP</sequence>
<feature type="domain" description="HNH nuclease" evidence="1">
    <location>
        <begin position="152"/>
        <end position="215"/>
    </location>
</feature>
<keyword evidence="3" id="KW-1185">Reference proteome</keyword>